<dbReference type="Proteomes" id="UP000024635">
    <property type="component" value="Unassembled WGS sequence"/>
</dbReference>
<evidence type="ECO:0000313" key="2">
    <source>
        <dbReference type="Proteomes" id="UP000024635"/>
    </source>
</evidence>
<reference evidence="2" key="1">
    <citation type="journal article" date="2015" name="Nat. Genet.">
        <title>The genome and transcriptome of the zoonotic hookworm Ancylostoma ceylanicum identify infection-specific gene families.</title>
        <authorList>
            <person name="Schwarz E.M."/>
            <person name="Hu Y."/>
            <person name="Antoshechkin I."/>
            <person name="Miller M.M."/>
            <person name="Sternberg P.W."/>
            <person name="Aroian R.V."/>
        </authorList>
    </citation>
    <scope>NUCLEOTIDE SEQUENCE</scope>
    <source>
        <strain evidence="2">HY135</strain>
    </source>
</reference>
<sequence>MSTTCLEKLKLEPEGRKEDEISDISEMHGCAHRSARVLDVALLSAVQEDPISVKFMATIVAVRLCLYAKNHFSRIIGAFGDDAAYGQVISSRIFSSSGFLAKGNFSSSRTTRRTSSDHLRGMLRKNYFRNSFNR</sequence>
<name>A0A016U6V8_9BILA</name>
<gene>
    <name evidence="1" type="primary">Acey_s0053.g2369</name>
    <name evidence="1" type="ORF">Y032_0053g2369</name>
</gene>
<evidence type="ECO:0000313" key="1">
    <source>
        <dbReference type="EMBL" id="EYC10920.1"/>
    </source>
</evidence>
<dbReference type="AlphaFoldDB" id="A0A016U6V8"/>
<dbReference type="EMBL" id="JARK01001389">
    <property type="protein sequence ID" value="EYC10920.1"/>
    <property type="molecule type" value="Genomic_DNA"/>
</dbReference>
<protein>
    <submittedName>
        <fullName evidence="1">Uncharacterized protein</fullName>
    </submittedName>
</protein>
<proteinExistence type="predicted"/>
<accession>A0A016U6V8</accession>
<organism evidence="1 2">
    <name type="scientific">Ancylostoma ceylanicum</name>
    <dbReference type="NCBI Taxonomy" id="53326"/>
    <lineage>
        <taxon>Eukaryota</taxon>
        <taxon>Metazoa</taxon>
        <taxon>Ecdysozoa</taxon>
        <taxon>Nematoda</taxon>
        <taxon>Chromadorea</taxon>
        <taxon>Rhabditida</taxon>
        <taxon>Rhabditina</taxon>
        <taxon>Rhabditomorpha</taxon>
        <taxon>Strongyloidea</taxon>
        <taxon>Ancylostomatidae</taxon>
        <taxon>Ancylostomatinae</taxon>
        <taxon>Ancylostoma</taxon>
    </lineage>
</organism>
<comment type="caution">
    <text evidence="1">The sequence shown here is derived from an EMBL/GenBank/DDBJ whole genome shotgun (WGS) entry which is preliminary data.</text>
</comment>
<keyword evidence="2" id="KW-1185">Reference proteome</keyword>